<evidence type="ECO:0000256" key="12">
    <source>
        <dbReference type="ARBA" id="ARBA00049723"/>
    </source>
</evidence>
<organism evidence="17 18">
    <name type="scientific">Buddleja alternifolia</name>
    <dbReference type="NCBI Taxonomy" id="168488"/>
    <lineage>
        <taxon>Eukaryota</taxon>
        <taxon>Viridiplantae</taxon>
        <taxon>Streptophyta</taxon>
        <taxon>Embryophyta</taxon>
        <taxon>Tracheophyta</taxon>
        <taxon>Spermatophyta</taxon>
        <taxon>Magnoliopsida</taxon>
        <taxon>eudicotyledons</taxon>
        <taxon>Gunneridae</taxon>
        <taxon>Pentapetalae</taxon>
        <taxon>asterids</taxon>
        <taxon>lamiids</taxon>
        <taxon>Lamiales</taxon>
        <taxon>Scrophulariaceae</taxon>
        <taxon>Buddlejeae</taxon>
        <taxon>Buddleja</taxon>
    </lineage>
</organism>
<dbReference type="InterPro" id="IPR017896">
    <property type="entry name" value="4Fe4S_Fe-S-bd"/>
</dbReference>
<evidence type="ECO:0000256" key="10">
    <source>
        <dbReference type="ARBA" id="ARBA00038856"/>
    </source>
</evidence>
<keyword evidence="9" id="KW-0413">Isomerase</keyword>
<keyword evidence="2" id="KW-0153">Cholesterol metabolism</keyword>
<dbReference type="PROSITE" id="PS51257">
    <property type="entry name" value="PROKAR_LIPOPROTEIN"/>
    <property type="match status" value="1"/>
</dbReference>
<keyword evidence="8" id="KW-0753">Steroid metabolism</keyword>
<evidence type="ECO:0000256" key="7">
    <source>
        <dbReference type="ARBA" id="ARBA00023166"/>
    </source>
</evidence>
<evidence type="ECO:0000256" key="5">
    <source>
        <dbReference type="ARBA" id="ARBA00023002"/>
    </source>
</evidence>
<proteinExistence type="predicted"/>
<dbReference type="InterPro" id="IPR052542">
    <property type="entry name" value="Cholesterol_Oxidase"/>
</dbReference>
<evidence type="ECO:0000256" key="8">
    <source>
        <dbReference type="ARBA" id="ARBA00023221"/>
    </source>
</evidence>
<dbReference type="InterPro" id="IPR007867">
    <property type="entry name" value="GMC_OxRtase_C"/>
</dbReference>
<dbReference type="Gene3D" id="3.40.50.1820">
    <property type="entry name" value="alpha/beta hydrolase"/>
    <property type="match status" value="1"/>
</dbReference>
<dbReference type="PANTHER" id="PTHR47470:SF1">
    <property type="entry name" value="FAD-DEPENDENT OXIDOREDUCTASE 2 FAD BINDING DOMAIN-CONTAINING PROTEIN"/>
    <property type="match status" value="1"/>
</dbReference>
<comment type="pathway">
    <text evidence="11">Steroid metabolism; cholesterol degradation.</text>
</comment>
<keyword evidence="18" id="KW-1185">Reference proteome</keyword>
<dbReference type="PANTHER" id="PTHR47470">
    <property type="entry name" value="CHOLESTEROL OXIDASE"/>
    <property type="match status" value="1"/>
</dbReference>
<dbReference type="Gene3D" id="3.50.50.60">
    <property type="entry name" value="FAD/NAD(P)-binding domain"/>
    <property type="match status" value="2"/>
</dbReference>
<dbReference type="InterPro" id="IPR029058">
    <property type="entry name" value="AB_hydrolase_fold"/>
</dbReference>
<evidence type="ECO:0000256" key="3">
    <source>
        <dbReference type="ARBA" id="ARBA00022630"/>
    </source>
</evidence>
<keyword evidence="15" id="KW-1133">Transmembrane helix</keyword>
<dbReference type="Pfam" id="PF05199">
    <property type="entry name" value="GMC_oxred_C"/>
    <property type="match status" value="1"/>
</dbReference>
<dbReference type="PROSITE" id="PS51379">
    <property type="entry name" value="4FE4S_FER_2"/>
    <property type="match status" value="1"/>
</dbReference>
<sequence>MEKSSSERLSDIRDDDDGYDAVVIGSGYGGSVAACRMSMAGFKVCLTEKGRKWEAQDFPTDSFKILSAVRLENRNLGINFGPKDALFQVHLQNDSLAATACGLGGGSLVNAGVMLPTTVRARRHPKWPKAWEKDWDICEASASDMLKIQSIPMKFQNAKIMEGVLGEEYDKNIHDPMKLSMTFDVEEQVSDSRRSQETGSCLACGNCLAGCPYNAKNSTDRTYLVSAIQAGCTIRTECEVQYVVKNEDDTCKEEGKFRKRSQRRWLVFLNEFDYIASDIVILSAGVFGTAKILFQSQLRGLPVSQKLGSGLSCNGNNVAYLAGSSAPLNASGLNKKQFSNIPFKQRPGPSISSSYTSSLGFAIQSAVIPTAYPSFLFKGITTYGWQSGYWFLYVIIDRLKHVLGLNRSQEMVLNAIGHDDSDGKVTFDKDTNRIIFQPPHDHLLPRKIEAFQKVAKKLGGILFMSQYRSTSVHLLGGCIASSDASSGVCNPNGQVFDTTTSPTEVHPGLYICDASIIPCSVGINPCLTIATAAEHVSRHLVQDGIKYIGNFASRSFDRKPGLIYSGKVKKSCTSQVMAKETMRGQVGGMPCTAYLKFRFNTSRTFDKINMSTGKSHPLLRGEVGGHIICRALEMDTMYVIHGEIDLCKTDFRTPYTQYMHYYLLLAASSGSRYILEGKKIMNPYLLALYGWRESTTLNVTLRKITNNILEEKAINLKGKLHISPLELLKSICTLEGGTRSKFIFLLMKSLFRTYILQLPRGSHINFTPTELDGGPYPNSTIYEIKTEDDFIISCHHWECSHNPLEPKQEKKTYPVLLINGYATESYYLPTEPNDLVRTLLKEGHDVWLLRARLHCSNSSNYFSVEDIGRMDIAAGKYVLCTFQSFTLPSLLKKFTVFFFFFWAAINKIIEFYGEAIRVHIVAHCIGGLAIHISLMGGHVSAKHIASLSCTNSSMFFKLTTSSSVKMWLPLLPIVKFFSYGFNDLSFINTTDVQISMAIMGKNKILPMLETSATSFRHRLLKSIARWIPRYERCTCDECEVFSGIFGNAFWHENISPAMHYWMNKVNLPRLPMAAFPHLRKICNAGFIVDNKGDNAYLIHPERMALPTLYISAGRTLLVTPETSFLANKYMKLHQPGYRHERVVVDGFGHSDLLIGEKSHEKVFPHIQKHIKLAEEERSSFKTLREDKYTKEALAWSADPYDQDEGRFGILPLITIMLLVVLFKLLLTFGSV</sequence>
<keyword evidence="5" id="KW-0560">Oxidoreductase</keyword>
<evidence type="ECO:0000256" key="15">
    <source>
        <dbReference type="SAM" id="Phobius"/>
    </source>
</evidence>
<dbReference type="GO" id="GO:0004769">
    <property type="term" value="F:steroid Delta-isomerase activity"/>
    <property type="evidence" value="ECO:0007669"/>
    <property type="project" value="UniProtKB-EC"/>
</dbReference>
<dbReference type="Pfam" id="PF00732">
    <property type="entry name" value="GMC_oxred_N"/>
    <property type="match status" value="1"/>
</dbReference>
<accession>A0AAV6X0N9</accession>
<reference evidence="17" key="1">
    <citation type="submission" date="2019-10" db="EMBL/GenBank/DDBJ databases">
        <authorList>
            <person name="Zhang R."/>
            <person name="Pan Y."/>
            <person name="Wang J."/>
            <person name="Ma R."/>
            <person name="Yu S."/>
        </authorList>
    </citation>
    <scope>NUCLEOTIDE SEQUENCE</scope>
    <source>
        <strain evidence="17">LA-IB0</strain>
        <tissue evidence="17">Leaf</tissue>
    </source>
</reference>
<evidence type="ECO:0000313" key="18">
    <source>
        <dbReference type="Proteomes" id="UP000826271"/>
    </source>
</evidence>
<dbReference type="EMBL" id="WHWC01000009">
    <property type="protein sequence ID" value="KAG8376751.1"/>
    <property type="molecule type" value="Genomic_DNA"/>
</dbReference>
<evidence type="ECO:0000256" key="6">
    <source>
        <dbReference type="ARBA" id="ARBA00023098"/>
    </source>
</evidence>
<feature type="domain" description="4Fe-4S ferredoxin-type" evidence="16">
    <location>
        <begin position="192"/>
        <end position="221"/>
    </location>
</feature>
<keyword evidence="7" id="KW-1207">Sterol metabolism</keyword>
<evidence type="ECO:0000256" key="2">
    <source>
        <dbReference type="ARBA" id="ARBA00022548"/>
    </source>
</evidence>
<dbReference type="EC" id="5.3.3.1" evidence="10"/>
<dbReference type="SUPFAM" id="SSF51905">
    <property type="entry name" value="FAD/NAD(P)-binding domain"/>
    <property type="match status" value="1"/>
</dbReference>
<protein>
    <recommendedName>
        <fullName evidence="13">Cholesterol oxidase</fullName>
        <ecNumber evidence="12">1.1.3.6</ecNumber>
        <ecNumber evidence="10">5.3.3.1</ecNumber>
    </recommendedName>
    <alternativeName>
        <fullName evidence="14">Cholesterol isomerase</fullName>
    </alternativeName>
</protein>
<dbReference type="InterPro" id="IPR000172">
    <property type="entry name" value="GMC_OxRdtase_N"/>
</dbReference>
<comment type="cofactor">
    <cofactor evidence="1">
        <name>FAD</name>
        <dbReference type="ChEBI" id="CHEBI:57692"/>
    </cofactor>
</comment>
<dbReference type="Proteomes" id="UP000826271">
    <property type="component" value="Unassembled WGS sequence"/>
</dbReference>
<evidence type="ECO:0000313" key="17">
    <source>
        <dbReference type="EMBL" id="KAG8376751.1"/>
    </source>
</evidence>
<keyword evidence="4" id="KW-0274">FAD</keyword>
<dbReference type="EC" id="1.1.3.6" evidence="12"/>
<dbReference type="SUPFAM" id="SSF53474">
    <property type="entry name" value="alpha/beta-Hydrolases"/>
    <property type="match status" value="1"/>
</dbReference>
<evidence type="ECO:0000256" key="13">
    <source>
        <dbReference type="ARBA" id="ARBA00049744"/>
    </source>
</evidence>
<name>A0AAV6X0N9_9LAMI</name>
<dbReference type="GO" id="GO:0016995">
    <property type="term" value="F:cholesterol oxidase activity"/>
    <property type="evidence" value="ECO:0007669"/>
    <property type="project" value="UniProtKB-EC"/>
</dbReference>
<keyword evidence="3" id="KW-0285">Flavoprotein</keyword>
<dbReference type="InterPro" id="IPR036188">
    <property type="entry name" value="FAD/NAD-bd_sf"/>
</dbReference>
<dbReference type="AlphaFoldDB" id="A0AAV6X0N9"/>
<keyword evidence="15" id="KW-0812">Transmembrane</keyword>
<evidence type="ECO:0000256" key="14">
    <source>
        <dbReference type="ARBA" id="ARBA00049778"/>
    </source>
</evidence>
<keyword evidence="6" id="KW-0443">Lipid metabolism</keyword>
<gene>
    <name evidence="17" type="ORF">BUALT_Bualt09G0096300</name>
</gene>
<dbReference type="PROSITE" id="PS00198">
    <property type="entry name" value="4FE4S_FER_1"/>
    <property type="match status" value="1"/>
</dbReference>
<keyword evidence="15" id="KW-0472">Membrane</keyword>
<dbReference type="Gene3D" id="3.30.410.10">
    <property type="entry name" value="Cholesterol Oxidase, domain 2"/>
    <property type="match status" value="2"/>
</dbReference>
<evidence type="ECO:0000256" key="1">
    <source>
        <dbReference type="ARBA" id="ARBA00001974"/>
    </source>
</evidence>
<evidence type="ECO:0000256" key="4">
    <source>
        <dbReference type="ARBA" id="ARBA00022827"/>
    </source>
</evidence>
<feature type="transmembrane region" description="Helical" evidence="15">
    <location>
        <begin position="1207"/>
        <end position="1226"/>
    </location>
</feature>
<evidence type="ECO:0000256" key="9">
    <source>
        <dbReference type="ARBA" id="ARBA00023235"/>
    </source>
</evidence>
<evidence type="ECO:0000259" key="16">
    <source>
        <dbReference type="PROSITE" id="PS51379"/>
    </source>
</evidence>
<dbReference type="GO" id="GO:0050660">
    <property type="term" value="F:flavin adenine dinucleotide binding"/>
    <property type="evidence" value="ECO:0007669"/>
    <property type="project" value="InterPro"/>
</dbReference>
<dbReference type="InterPro" id="IPR017900">
    <property type="entry name" value="4Fe4S_Fe_S_CS"/>
</dbReference>
<evidence type="ECO:0000256" key="11">
    <source>
        <dbReference type="ARBA" id="ARBA00049645"/>
    </source>
</evidence>
<dbReference type="GO" id="GO:0008203">
    <property type="term" value="P:cholesterol metabolic process"/>
    <property type="evidence" value="ECO:0007669"/>
    <property type="project" value="UniProtKB-KW"/>
</dbReference>
<comment type="caution">
    <text evidence="17">The sequence shown here is derived from an EMBL/GenBank/DDBJ whole genome shotgun (WGS) entry which is preliminary data.</text>
</comment>